<keyword evidence="12" id="KW-1185">Reference proteome</keyword>
<proteinExistence type="inferred from homology"/>
<evidence type="ECO:0000256" key="7">
    <source>
        <dbReference type="RuleBase" id="RU363069"/>
    </source>
</evidence>
<comment type="similarity">
    <text evidence="1 7">Belongs to the SbcD family.</text>
</comment>
<dbReference type="CDD" id="cd00840">
    <property type="entry name" value="MPP_Mre11_N"/>
    <property type="match status" value="1"/>
</dbReference>
<protein>
    <recommendedName>
        <fullName evidence="3 7">Nuclease SbcCD subunit D</fullName>
    </recommendedName>
</protein>
<dbReference type="InterPro" id="IPR050535">
    <property type="entry name" value="DNA_Repair-Maintenance_Comp"/>
</dbReference>
<sequence length="457" mass="47805">MRILHTSDWHLGRTFHGRVLDDAQAAFADHLVELARCEAVDAIAVSGDVYDRAIPPTDSVRLLDETLRRLSELTRVVLTPGNHDSAQRLGFGAGLLREGLTIRARTAEVDRPIIIPGPGGADGLYVYALPYLDPDATRDSLPPLLAERLGETGGAPAQDPDAVRAAGSEDSPGPDSPAASQPPRRLPRSHEAVVSGALRLVAADLAARRATATARVPALVMSHAFVVGGRPTAESERDIRVGGVDSVPAGVYAGLGGSPLAERSGGLDYVALGHLHRPQEIRAAGAAGADSADSADGAGAPGPRLVYSGSPLPFSFPEADSPKSTALLDIGADGVTRLERVPAPAPYRATTLTGTLAEVLALAPEHREDWVRVVLTGAMEPDAMARLKAELPNLLAFSHTPPPRAEGGCAPVTRGSDPLEVTGRFLAEMLGRPARPDEQAVMAAAYDAVRAGERRRS</sequence>
<feature type="domain" description="Nuclease SbcCD subunit D C-terminal" evidence="10">
    <location>
        <begin position="351"/>
        <end position="428"/>
    </location>
</feature>
<evidence type="ECO:0000256" key="1">
    <source>
        <dbReference type="ARBA" id="ARBA00010555"/>
    </source>
</evidence>
<dbReference type="Gene3D" id="3.60.21.10">
    <property type="match status" value="1"/>
</dbReference>
<dbReference type="EMBL" id="JAPTMY010000074">
    <property type="protein sequence ID" value="MCZ0859602.1"/>
    <property type="molecule type" value="Genomic_DNA"/>
</dbReference>
<evidence type="ECO:0000313" key="12">
    <source>
        <dbReference type="Proteomes" id="UP001072034"/>
    </source>
</evidence>
<dbReference type="PANTHER" id="PTHR30337">
    <property type="entry name" value="COMPONENT OF ATP-DEPENDENT DSDNA EXONUCLEASE"/>
    <property type="match status" value="1"/>
</dbReference>
<dbReference type="InterPro" id="IPR041796">
    <property type="entry name" value="Mre11_N"/>
</dbReference>
<dbReference type="NCBIfam" id="TIGR00619">
    <property type="entry name" value="sbcd"/>
    <property type="match status" value="1"/>
</dbReference>
<evidence type="ECO:0000256" key="6">
    <source>
        <dbReference type="ARBA" id="ARBA00022839"/>
    </source>
</evidence>
<dbReference type="RefSeq" id="WP_268918769.1">
    <property type="nucleotide sequence ID" value="NZ_JAPTMY010000074.1"/>
</dbReference>
<evidence type="ECO:0000256" key="2">
    <source>
        <dbReference type="ARBA" id="ARBA00011322"/>
    </source>
</evidence>
<dbReference type="GO" id="GO:0004527">
    <property type="term" value="F:exonuclease activity"/>
    <property type="evidence" value="ECO:0007669"/>
    <property type="project" value="UniProtKB-KW"/>
</dbReference>
<keyword evidence="7" id="KW-0255">Endonuclease</keyword>
<comment type="function">
    <text evidence="7">SbcCD cleaves DNA hairpin structures. These structures can inhibit DNA replication and are intermediates in certain DNA recombination reactions. The complex acts as a 3'-&gt;5' double strand exonuclease that can open hairpins. It also has a 5' single-strand endonuclease activity.</text>
</comment>
<evidence type="ECO:0000313" key="11">
    <source>
        <dbReference type="EMBL" id="MCZ0859602.1"/>
    </source>
</evidence>
<dbReference type="Pfam" id="PF12320">
    <property type="entry name" value="SbcD_C"/>
    <property type="match status" value="1"/>
</dbReference>
<evidence type="ECO:0000259" key="9">
    <source>
        <dbReference type="Pfam" id="PF00149"/>
    </source>
</evidence>
<keyword evidence="7" id="KW-0233">DNA recombination</keyword>
<comment type="subunit">
    <text evidence="2 7">Heterodimer of SbcC and SbcD.</text>
</comment>
<keyword evidence="6 7" id="KW-0269">Exonuclease</keyword>
<evidence type="ECO:0000256" key="4">
    <source>
        <dbReference type="ARBA" id="ARBA00022722"/>
    </source>
</evidence>
<dbReference type="Proteomes" id="UP001072034">
    <property type="component" value="Unassembled WGS sequence"/>
</dbReference>
<feature type="region of interest" description="Disordered" evidence="8">
    <location>
        <begin position="147"/>
        <end position="190"/>
    </location>
</feature>
<keyword evidence="5 7" id="KW-0378">Hydrolase</keyword>
<organism evidence="11 12">
    <name type="scientific">Actinomyces israelii</name>
    <dbReference type="NCBI Taxonomy" id="1659"/>
    <lineage>
        <taxon>Bacteria</taxon>
        <taxon>Bacillati</taxon>
        <taxon>Actinomycetota</taxon>
        <taxon>Actinomycetes</taxon>
        <taxon>Actinomycetales</taxon>
        <taxon>Actinomycetaceae</taxon>
        <taxon>Actinomyces</taxon>
    </lineage>
</organism>
<dbReference type="Pfam" id="PF00149">
    <property type="entry name" value="Metallophos"/>
    <property type="match status" value="1"/>
</dbReference>
<evidence type="ECO:0000256" key="5">
    <source>
        <dbReference type="ARBA" id="ARBA00022801"/>
    </source>
</evidence>
<name>A0ABT4IEB4_9ACTO</name>
<keyword evidence="7" id="KW-0235">DNA replication</keyword>
<reference evidence="11" key="1">
    <citation type="submission" date="2022-10" db="EMBL/GenBank/DDBJ databases">
        <title>Genome sequence of Actinomyces israelii ATCC 10048.</title>
        <authorList>
            <person name="Watt R.M."/>
            <person name="Tong W.M."/>
        </authorList>
    </citation>
    <scope>NUCLEOTIDE SEQUENCE</scope>
    <source>
        <strain evidence="11">ATCC 10048</strain>
    </source>
</reference>
<dbReference type="SUPFAM" id="SSF56300">
    <property type="entry name" value="Metallo-dependent phosphatases"/>
    <property type="match status" value="1"/>
</dbReference>
<evidence type="ECO:0000259" key="10">
    <source>
        <dbReference type="Pfam" id="PF12320"/>
    </source>
</evidence>
<dbReference type="InterPro" id="IPR029052">
    <property type="entry name" value="Metallo-depent_PP-like"/>
</dbReference>
<dbReference type="InterPro" id="IPR004593">
    <property type="entry name" value="SbcD"/>
</dbReference>
<gene>
    <name evidence="7" type="primary">sbcD</name>
    <name evidence="11" type="ORF">OHJ16_16345</name>
</gene>
<evidence type="ECO:0000256" key="8">
    <source>
        <dbReference type="SAM" id="MobiDB-lite"/>
    </source>
</evidence>
<comment type="caution">
    <text evidence="11">The sequence shown here is derived from an EMBL/GenBank/DDBJ whole genome shotgun (WGS) entry which is preliminary data.</text>
</comment>
<evidence type="ECO:0000256" key="3">
    <source>
        <dbReference type="ARBA" id="ARBA00013365"/>
    </source>
</evidence>
<feature type="domain" description="Calcineurin-like phosphoesterase" evidence="9">
    <location>
        <begin position="1"/>
        <end position="89"/>
    </location>
</feature>
<dbReference type="InterPro" id="IPR026843">
    <property type="entry name" value="SbcD_C"/>
</dbReference>
<keyword evidence="4 7" id="KW-0540">Nuclease</keyword>
<dbReference type="PANTHER" id="PTHR30337:SF0">
    <property type="entry name" value="NUCLEASE SBCCD SUBUNIT D"/>
    <property type="match status" value="1"/>
</dbReference>
<feature type="region of interest" description="Disordered" evidence="8">
    <location>
        <begin position="284"/>
        <end position="303"/>
    </location>
</feature>
<dbReference type="InterPro" id="IPR004843">
    <property type="entry name" value="Calcineurin-like_PHP"/>
</dbReference>
<accession>A0ABT4IEB4</accession>